<dbReference type="Proteomes" id="UP000436088">
    <property type="component" value="Unassembled WGS sequence"/>
</dbReference>
<dbReference type="InterPro" id="IPR055296">
    <property type="entry name" value="SRL2-like"/>
</dbReference>
<evidence type="ECO:0000313" key="1">
    <source>
        <dbReference type="EMBL" id="KAE8728089.1"/>
    </source>
</evidence>
<accession>A0A6A3CM26</accession>
<protein>
    <submittedName>
        <fullName evidence="1">Uncharacterized protein</fullName>
    </submittedName>
</protein>
<organism evidence="1 2">
    <name type="scientific">Hibiscus syriacus</name>
    <name type="common">Rose of Sharon</name>
    <dbReference type="NCBI Taxonomy" id="106335"/>
    <lineage>
        <taxon>Eukaryota</taxon>
        <taxon>Viridiplantae</taxon>
        <taxon>Streptophyta</taxon>
        <taxon>Embryophyta</taxon>
        <taxon>Tracheophyta</taxon>
        <taxon>Spermatophyta</taxon>
        <taxon>Magnoliopsida</taxon>
        <taxon>eudicotyledons</taxon>
        <taxon>Gunneridae</taxon>
        <taxon>Pentapetalae</taxon>
        <taxon>rosids</taxon>
        <taxon>malvids</taxon>
        <taxon>Malvales</taxon>
        <taxon>Malvaceae</taxon>
        <taxon>Malvoideae</taxon>
        <taxon>Hibiscus</taxon>
    </lineage>
</organism>
<evidence type="ECO:0000313" key="2">
    <source>
        <dbReference type="Proteomes" id="UP000436088"/>
    </source>
</evidence>
<reference evidence="1" key="1">
    <citation type="submission" date="2019-09" db="EMBL/GenBank/DDBJ databases">
        <title>Draft genome information of white flower Hibiscus syriacus.</title>
        <authorList>
            <person name="Kim Y.-M."/>
        </authorList>
    </citation>
    <scope>NUCLEOTIDE SEQUENCE [LARGE SCALE GENOMIC DNA]</scope>
    <source>
        <strain evidence="1">YM2019G1</strain>
    </source>
</reference>
<proteinExistence type="predicted"/>
<dbReference type="EMBL" id="VEPZ02000279">
    <property type="protein sequence ID" value="KAE8728089.1"/>
    <property type="molecule type" value="Genomic_DNA"/>
</dbReference>
<name>A0A6A3CM26_HIBSY</name>
<sequence length="116" mass="13218">MEMAREVGSFSEAPIPYDQMKSQCEACVIGKQQKMSVLHNFTHQQAASATSEDIENEILYLPREKAEEDLKLISNDQGHVSGQLALCSQQQARFFQITLVEPLRQVLESSRKWSFQ</sequence>
<keyword evidence="2" id="KW-1185">Reference proteome</keyword>
<dbReference type="PANTHER" id="PTHR46087">
    <property type="entry name" value="PUTATIVE, EXPRESSED-RELATED"/>
    <property type="match status" value="1"/>
</dbReference>
<gene>
    <name evidence="1" type="ORF">F3Y22_tig00004779pilonHSYRG00077</name>
</gene>
<dbReference type="AlphaFoldDB" id="A0A6A3CM26"/>
<dbReference type="PANTHER" id="PTHR46087:SF1">
    <property type="entry name" value="ARM REPEAT SUPERFAMILY PROTEIN"/>
    <property type="match status" value="1"/>
</dbReference>
<comment type="caution">
    <text evidence="1">The sequence shown here is derived from an EMBL/GenBank/DDBJ whole genome shotgun (WGS) entry which is preliminary data.</text>
</comment>